<sequence>MARKDRSPQELFDAARAGDRAAMARLLSLIERGGESAREVGRLSYPLGGNAYTVGLTGAPGAGKSTLTSATIGHIRSLDREVAVLAIDPSSPFSGGAILGDRVRMQDHATDPGVFIRSMATRGHLGGLSLATPEAVRLLDALGHELVLIETVGVGQVEVEIAGKADTTVVVVNPGWGDSVQANKAGLMEIADIFVINKADRKGVDETRRDLEQMLELSQLGDWRPPIIPTVASQNDGIETFWAAVTEHREHITASGELQKRRQRRLRDELREIIVRRLELRAREICTGDRWDRLEDGVAARQLDPWGAADEMLRGVGA</sequence>
<dbReference type="PANTHER" id="PTHR43087:SF1">
    <property type="entry name" value="LAO_AO TRANSPORT SYSTEM ATPASE"/>
    <property type="match status" value="1"/>
</dbReference>
<evidence type="ECO:0000256" key="3">
    <source>
        <dbReference type="ARBA" id="ARBA00022801"/>
    </source>
</evidence>
<dbReference type="NCBIfam" id="TIGR00750">
    <property type="entry name" value="lao"/>
    <property type="match status" value="1"/>
</dbReference>
<evidence type="ECO:0000256" key="1">
    <source>
        <dbReference type="ARBA" id="ARBA00009625"/>
    </source>
</evidence>
<dbReference type="GO" id="GO:0005525">
    <property type="term" value="F:GTP binding"/>
    <property type="evidence" value="ECO:0007669"/>
    <property type="project" value="UniProtKB-KW"/>
</dbReference>
<evidence type="ECO:0000256" key="5">
    <source>
        <dbReference type="ARBA" id="ARBA00023186"/>
    </source>
</evidence>
<protein>
    <submittedName>
        <fullName evidence="7">Unannotated protein</fullName>
    </submittedName>
</protein>
<proteinExistence type="inferred from homology"/>
<keyword evidence="4" id="KW-0342">GTP-binding</keyword>
<dbReference type="EMBL" id="CAFBQP010000009">
    <property type="protein sequence ID" value="CAB5054706.1"/>
    <property type="molecule type" value="Genomic_DNA"/>
</dbReference>
<name>A0A6J7TPV1_9ZZZZ</name>
<dbReference type="InterPro" id="IPR027417">
    <property type="entry name" value="P-loop_NTPase"/>
</dbReference>
<keyword evidence="2" id="KW-0547">Nucleotide-binding</keyword>
<keyword evidence="5" id="KW-0143">Chaperone</keyword>
<evidence type="ECO:0000313" key="6">
    <source>
        <dbReference type="EMBL" id="CAB4749430.1"/>
    </source>
</evidence>
<gene>
    <name evidence="6" type="ORF">UFOPK2806_00920</name>
    <name evidence="7" type="ORF">UFOPK4306_00339</name>
</gene>
<reference evidence="7" key="1">
    <citation type="submission" date="2020-05" db="EMBL/GenBank/DDBJ databases">
        <authorList>
            <person name="Chiriac C."/>
            <person name="Salcher M."/>
            <person name="Ghai R."/>
            <person name="Kavagutti S V."/>
        </authorList>
    </citation>
    <scope>NUCLEOTIDE SEQUENCE</scope>
</reference>
<organism evidence="7">
    <name type="scientific">freshwater metagenome</name>
    <dbReference type="NCBI Taxonomy" id="449393"/>
    <lineage>
        <taxon>unclassified sequences</taxon>
        <taxon>metagenomes</taxon>
        <taxon>ecological metagenomes</taxon>
    </lineage>
</organism>
<dbReference type="Pfam" id="PF03308">
    <property type="entry name" value="MeaB"/>
    <property type="match status" value="1"/>
</dbReference>
<dbReference type="SUPFAM" id="SSF52540">
    <property type="entry name" value="P-loop containing nucleoside triphosphate hydrolases"/>
    <property type="match status" value="1"/>
</dbReference>
<evidence type="ECO:0000256" key="2">
    <source>
        <dbReference type="ARBA" id="ARBA00022741"/>
    </source>
</evidence>
<comment type="similarity">
    <text evidence="1">Belongs to the SIMIBI class G3E GTPase family. ArgK/MeaB subfamily.</text>
</comment>
<dbReference type="AlphaFoldDB" id="A0A6J7TPV1"/>
<dbReference type="PANTHER" id="PTHR43087">
    <property type="entry name" value="LYSINE/ARGININE/ORNITHINE TRANSPORT SYSTEM KINASE"/>
    <property type="match status" value="1"/>
</dbReference>
<evidence type="ECO:0000256" key="4">
    <source>
        <dbReference type="ARBA" id="ARBA00023134"/>
    </source>
</evidence>
<dbReference type="EMBL" id="CAEZYY010000009">
    <property type="protein sequence ID" value="CAB4749430.1"/>
    <property type="molecule type" value="Genomic_DNA"/>
</dbReference>
<evidence type="ECO:0000313" key="7">
    <source>
        <dbReference type="EMBL" id="CAB5054706.1"/>
    </source>
</evidence>
<dbReference type="Gene3D" id="3.40.50.300">
    <property type="entry name" value="P-loop containing nucleotide triphosphate hydrolases"/>
    <property type="match status" value="1"/>
</dbReference>
<dbReference type="InterPro" id="IPR052040">
    <property type="entry name" value="GTPase/Isobutyryl-CoA_mutase"/>
</dbReference>
<dbReference type="GO" id="GO:0003924">
    <property type="term" value="F:GTPase activity"/>
    <property type="evidence" value="ECO:0007669"/>
    <property type="project" value="InterPro"/>
</dbReference>
<dbReference type="InterPro" id="IPR005129">
    <property type="entry name" value="GTPase_ArgK"/>
</dbReference>
<accession>A0A6J7TPV1</accession>
<dbReference type="CDD" id="cd03114">
    <property type="entry name" value="MMAA-like"/>
    <property type="match status" value="1"/>
</dbReference>
<keyword evidence="3" id="KW-0378">Hydrolase</keyword>